<dbReference type="EMBL" id="JALNMH010000016">
    <property type="protein sequence ID" value="MCK7595343.1"/>
    <property type="molecule type" value="Genomic_DNA"/>
</dbReference>
<dbReference type="Proteomes" id="UP001431449">
    <property type="component" value="Unassembled WGS sequence"/>
</dbReference>
<dbReference type="InterPro" id="IPR001638">
    <property type="entry name" value="Solute-binding_3/MltF_N"/>
</dbReference>
<protein>
    <submittedName>
        <fullName evidence="13">Transporter substrate-binding domain-containing protein</fullName>
    </submittedName>
</protein>
<dbReference type="PANTHER" id="PTHR18966">
    <property type="entry name" value="IONOTROPIC GLUTAMATE RECEPTOR"/>
    <property type="match status" value="1"/>
</dbReference>
<dbReference type="SUPFAM" id="SSF53850">
    <property type="entry name" value="Periplasmic binding protein-like II"/>
    <property type="match status" value="1"/>
</dbReference>
<evidence type="ECO:0000256" key="6">
    <source>
        <dbReference type="ARBA" id="ARBA00023136"/>
    </source>
</evidence>
<feature type="chain" id="PRO_5045130425" evidence="11">
    <location>
        <begin position="27"/>
        <end position="369"/>
    </location>
</feature>
<dbReference type="InterPro" id="IPR015683">
    <property type="entry name" value="Ionotropic_Glu_rcpt"/>
</dbReference>
<keyword evidence="7" id="KW-0675">Receptor</keyword>
<sequence>MSVHLIAPRRVLLYLLLALLPLAAMGQDAAHPPDADTPLEVGVRVAPPFVIDQGEGRYGGIAVALWEGIARANGWQYRYRPVGLDELFVSLEAGEIDVGLGALTVTAEREQRVDFSHSFHADGLAIAVNQTQGGGVWEILRRFFSWQFFAVIASLCATLAAIGVLAWWFERRANPEQFGGRAINGIGNGFWWAAVTMATVGYGDKAPVTLAGRILGLIWMFAAILLVASFTASITAALTVGALDGRVQGADDLPQVRVATIASSTSAEWLEQRGVDAVEAASLDPLLRDLADNRVDAVVYDAPILAYHLGAQQDAALRLLPGRFDKQHYAIALAPHSPLREVLNRSLLEEIDRETWRRRMARELGTDES</sequence>
<evidence type="ECO:0000256" key="1">
    <source>
        <dbReference type="ARBA" id="ARBA00004141"/>
    </source>
</evidence>
<keyword evidence="14" id="KW-1185">Reference proteome</keyword>
<dbReference type="Gene3D" id="1.10.287.70">
    <property type="match status" value="1"/>
</dbReference>
<comment type="subcellular location">
    <subcellularLocation>
        <location evidence="1">Membrane</location>
        <topology evidence="1">Multi-pass membrane protein</topology>
    </subcellularLocation>
</comment>
<evidence type="ECO:0000256" key="8">
    <source>
        <dbReference type="ARBA" id="ARBA00023180"/>
    </source>
</evidence>
<keyword evidence="2" id="KW-0813">Transport</keyword>
<evidence type="ECO:0000256" key="11">
    <source>
        <dbReference type="SAM" id="SignalP"/>
    </source>
</evidence>
<evidence type="ECO:0000256" key="9">
    <source>
        <dbReference type="ARBA" id="ARBA00023303"/>
    </source>
</evidence>
<keyword evidence="9" id="KW-0407">Ion channel</keyword>
<reference evidence="13" key="1">
    <citation type="submission" date="2022-04" db="EMBL/GenBank/DDBJ databases">
        <title>Lysobacter sp. CAU 1642 isolated from sea sand.</title>
        <authorList>
            <person name="Kim W."/>
        </authorList>
    </citation>
    <scope>NUCLEOTIDE SEQUENCE</scope>
    <source>
        <strain evidence="13">CAU 1642</strain>
    </source>
</reference>
<organism evidence="13 14">
    <name type="scientific">Pseudomarimonas salicorniae</name>
    <dbReference type="NCBI Taxonomy" id="2933270"/>
    <lineage>
        <taxon>Bacteria</taxon>
        <taxon>Pseudomonadati</taxon>
        <taxon>Pseudomonadota</taxon>
        <taxon>Gammaproteobacteria</taxon>
        <taxon>Lysobacterales</taxon>
        <taxon>Lysobacteraceae</taxon>
        <taxon>Pseudomarimonas</taxon>
    </lineage>
</organism>
<evidence type="ECO:0000313" key="14">
    <source>
        <dbReference type="Proteomes" id="UP001431449"/>
    </source>
</evidence>
<evidence type="ECO:0000256" key="2">
    <source>
        <dbReference type="ARBA" id="ARBA00022448"/>
    </source>
</evidence>
<dbReference type="SMART" id="SM00062">
    <property type="entry name" value="PBPb"/>
    <property type="match status" value="1"/>
</dbReference>
<evidence type="ECO:0000256" key="7">
    <source>
        <dbReference type="ARBA" id="ARBA00023170"/>
    </source>
</evidence>
<dbReference type="PRINTS" id="PR00169">
    <property type="entry name" value="KCHANNEL"/>
</dbReference>
<keyword evidence="4 10" id="KW-1133">Transmembrane helix</keyword>
<evidence type="ECO:0000256" key="10">
    <source>
        <dbReference type="SAM" id="Phobius"/>
    </source>
</evidence>
<keyword evidence="3 10" id="KW-0812">Transmembrane</keyword>
<keyword evidence="5" id="KW-0406">Ion transport</keyword>
<feature type="transmembrane region" description="Helical" evidence="10">
    <location>
        <begin position="214"/>
        <end position="238"/>
    </location>
</feature>
<dbReference type="Pfam" id="PF00497">
    <property type="entry name" value="SBP_bac_3"/>
    <property type="match status" value="1"/>
</dbReference>
<feature type="transmembrane region" description="Helical" evidence="10">
    <location>
        <begin position="181"/>
        <end position="202"/>
    </location>
</feature>
<comment type="caution">
    <text evidence="13">The sequence shown here is derived from an EMBL/GenBank/DDBJ whole genome shotgun (WGS) entry which is preliminary data.</text>
</comment>
<dbReference type="Pfam" id="PF00060">
    <property type="entry name" value="Lig_chan"/>
    <property type="match status" value="1"/>
</dbReference>
<feature type="domain" description="Solute-binding protein family 3/N-terminal" evidence="12">
    <location>
        <begin position="38"/>
        <end position="367"/>
    </location>
</feature>
<feature type="transmembrane region" description="Helical" evidence="10">
    <location>
        <begin position="146"/>
        <end position="169"/>
    </location>
</feature>
<dbReference type="RefSeq" id="WP_248211217.1">
    <property type="nucleotide sequence ID" value="NZ_JALNMH010000016.1"/>
</dbReference>
<keyword evidence="6 10" id="KW-0472">Membrane</keyword>
<evidence type="ECO:0000256" key="5">
    <source>
        <dbReference type="ARBA" id="ARBA00023065"/>
    </source>
</evidence>
<dbReference type="SUPFAM" id="SSF81324">
    <property type="entry name" value="Voltage-gated potassium channels"/>
    <property type="match status" value="1"/>
</dbReference>
<evidence type="ECO:0000259" key="12">
    <source>
        <dbReference type="SMART" id="SM00062"/>
    </source>
</evidence>
<evidence type="ECO:0000313" key="13">
    <source>
        <dbReference type="EMBL" id="MCK7595343.1"/>
    </source>
</evidence>
<accession>A0ABT0GLD0</accession>
<keyword evidence="11" id="KW-0732">Signal</keyword>
<name>A0ABT0GLD0_9GAMM</name>
<dbReference type="Gene3D" id="3.40.190.10">
    <property type="entry name" value="Periplasmic binding protein-like II"/>
    <property type="match status" value="2"/>
</dbReference>
<evidence type="ECO:0000256" key="4">
    <source>
        <dbReference type="ARBA" id="ARBA00022989"/>
    </source>
</evidence>
<feature type="signal peptide" evidence="11">
    <location>
        <begin position="1"/>
        <end position="26"/>
    </location>
</feature>
<evidence type="ECO:0000256" key="3">
    <source>
        <dbReference type="ARBA" id="ARBA00022692"/>
    </source>
</evidence>
<proteinExistence type="predicted"/>
<gene>
    <name evidence="13" type="ORF">M0G41_16915</name>
</gene>
<dbReference type="InterPro" id="IPR001320">
    <property type="entry name" value="Iontro_rcpt_C"/>
</dbReference>
<keyword evidence="8" id="KW-0325">Glycoprotein</keyword>